<evidence type="ECO:0000259" key="12">
    <source>
        <dbReference type="PROSITE" id="PS50089"/>
    </source>
</evidence>
<dbReference type="GO" id="GO:0016787">
    <property type="term" value="F:hydrolase activity"/>
    <property type="evidence" value="ECO:0007669"/>
    <property type="project" value="UniProtKB-KW"/>
</dbReference>
<feature type="compositionally biased region" description="Polar residues" evidence="11">
    <location>
        <begin position="72"/>
        <end position="106"/>
    </location>
</feature>
<dbReference type="InterPro" id="IPR050628">
    <property type="entry name" value="SNF2_RAD54_helicase_TF"/>
</dbReference>
<dbReference type="CDD" id="cd18008">
    <property type="entry name" value="DEXDc_SHPRH-like"/>
    <property type="match status" value="1"/>
</dbReference>
<dbReference type="InterPro" id="IPR001841">
    <property type="entry name" value="Znf_RING"/>
</dbReference>
<comment type="similarity">
    <text evidence="2">Belongs to the SNF2/RAD54 helicase family.</text>
</comment>
<feature type="compositionally biased region" description="Low complexity" evidence="11">
    <location>
        <begin position="252"/>
        <end position="292"/>
    </location>
</feature>
<evidence type="ECO:0000256" key="1">
    <source>
        <dbReference type="ARBA" id="ARBA00004123"/>
    </source>
</evidence>
<dbReference type="InterPro" id="IPR049730">
    <property type="entry name" value="SNF2/RAD54-like_C"/>
</dbReference>
<evidence type="ECO:0000313" key="16">
    <source>
        <dbReference type="Proteomes" id="UP001150538"/>
    </source>
</evidence>
<proteinExistence type="inferred from homology"/>
<dbReference type="InterPro" id="IPR018957">
    <property type="entry name" value="Znf_C3HC4_RING-type"/>
</dbReference>
<evidence type="ECO:0000256" key="7">
    <source>
        <dbReference type="ARBA" id="ARBA00022806"/>
    </source>
</evidence>
<evidence type="ECO:0000256" key="8">
    <source>
        <dbReference type="ARBA" id="ARBA00022833"/>
    </source>
</evidence>
<dbReference type="EMBL" id="JANBPU010000014">
    <property type="protein sequence ID" value="KAJ1920409.1"/>
    <property type="molecule type" value="Genomic_DNA"/>
</dbReference>
<dbReference type="GO" id="GO:0008270">
    <property type="term" value="F:zinc ion binding"/>
    <property type="evidence" value="ECO:0007669"/>
    <property type="project" value="UniProtKB-KW"/>
</dbReference>
<dbReference type="SMART" id="SM00184">
    <property type="entry name" value="RING"/>
    <property type="match status" value="1"/>
</dbReference>
<keyword evidence="3" id="KW-0479">Metal-binding</keyword>
<dbReference type="Pfam" id="PF00176">
    <property type="entry name" value="SNF2-rel_dom"/>
    <property type="match status" value="1"/>
</dbReference>
<dbReference type="GO" id="GO:0004386">
    <property type="term" value="F:helicase activity"/>
    <property type="evidence" value="ECO:0007669"/>
    <property type="project" value="UniProtKB-KW"/>
</dbReference>
<dbReference type="InterPro" id="IPR002464">
    <property type="entry name" value="DNA/RNA_helicase_DEAH_CS"/>
</dbReference>
<feature type="compositionally biased region" description="Polar residues" evidence="11">
    <location>
        <begin position="43"/>
        <end position="58"/>
    </location>
</feature>
<keyword evidence="7" id="KW-0347">Helicase</keyword>
<keyword evidence="5 10" id="KW-0863">Zinc-finger</keyword>
<evidence type="ECO:0000256" key="2">
    <source>
        <dbReference type="ARBA" id="ARBA00007025"/>
    </source>
</evidence>
<dbReference type="Pfam" id="PF00097">
    <property type="entry name" value="zf-C3HC4"/>
    <property type="match status" value="1"/>
</dbReference>
<dbReference type="GO" id="GO:0006289">
    <property type="term" value="P:nucleotide-excision repair"/>
    <property type="evidence" value="ECO:0007669"/>
    <property type="project" value="TreeGrafter"/>
</dbReference>
<feature type="region of interest" description="Disordered" evidence="11">
    <location>
        <begin position="29"/>
        <end position="345"/>
    </location>
</feature>
<dbReference type="Gene3D" id="3.40.50.300">
    <property type="entry name" value="P-loop containing nucleotide triphosphate hydrolases"/>
    <property type="match status" value="1"/>
</dbReference>
<keyword evidence="9" id="KW-0067">ATP-binding</keyword>
<dbReference type="Gene3D" id="3.40.50.10810">
    <property type="entry name" value="Tandem AAA-ATPase domain"/>
    <property type="match status" value="1"/>
</dbReference>
<evidence type="ECO:0000256" key="9">
    <source>
        <dbReference type="ARBA" id="ARBA00022840"/>
    </source>
</evidence>
<evidence type="ECO:0000256" key="6">
    <source>
        <dbReference type="ARBA" id="ARBA00022801"/>
    </source>
</evidence>
<evidence type="ECO:0000259" key="14">
    <source>
        <dbReference type="PROSITE" id="PS51194"/>
    </source>
</evidence>
<comment type="caution">
    <text evidence="15">The sequence shown here is derived from an EMBL/GenBank/DDBJ whole genome shotgun (WGS) entry which is preliminary data.</text>
</comment>
<organism evidence="15 16">
    <name type="scientific">Mycoemilia scoparia</name>
    <dbReference type="NCBI Taxonomy" id="417184"/>
    <lineage>
        <taxon>Eukaryota</taxon>
        <taxon>Fungi</taxon>
        <taxon>Fungi incertae sedis</taxon>
        <taxon>Zoopagomycota</taxon>
        <taxon>Kickxellomycotina</taxon>
        <taxon>Kickxellomycetes</taxon>
        <taxon>Kickxellales</taxon>
        <taxon>Kickxellaceae</taxon>
        <taxon>Mycoemilia</taxon>
    </lineage>
</organism>
<feature type="domain" description="Helicase ATP-binding" evidence="13">
    <location>
        <begin position="480"/>
        <end position="653"/>
    </location>
</feature>
<evidence type="ECO:0000256" key="5">
    <source>
        <dbReference type="ARBA" id="ARBA00022771"/>
    </source>
</evidence>
<dbReference type="InterPro" id="IPR001650">
    <property type="entry name" value="Helicase_C-like"/>
</dbReference>
<dbReference type="CDD" id="cd18793">
    <property type="entry name" value="SF2_C_SNF"/>
    <property type="match status" value="1"/>
</dbReference>
<dbReference type="GO" id="GO:0005524">
    <property type="term" value="F:ATP binding"/>
    <property type="evidence" value="ECO:0007669"/>
    <property type="project" value="UniProtKB-KW"/>
</dbReference>
<gene>
    <name evidence="15" type="primary">RAD16</name>
    <name evidence="15" type="ORF">H4219_001385</name>
</gene>
<feature type="compositionally biased region" description="Basic residues" evidence="11">
    <location>
        <begin position="127"/>
        <end position="137"/>
    </location>
</feature>
<dbReference type="GO" id="GO:0005634">
    <property type="term" value="C:nucleus"/>
    <property type="evidence" value="ECO:0007669"/>
    <property type="project" value="UniProtKB-SubCell"/>
</dbReference>
<dbReference type="InterPro" id="IPR014001">
    <property type="entry name" value="Helicase_ATP-bd"/>
</dbReference>
<feature type="domain" description="RING-type" evidence="12">
    <location>
        <begin position="820"/>
        <end position="861"/>
    </location>
</feature>
<evidence type="ECO:0000256" key="11">
    <source>
        <dbReference type="SAM" id="MobiDB-lite"/>
    </source>
</evidence>
<evidence type="ECO:0000259" key="13">
    <source>
        <dbReference type="PROSITE" id="PS51192"/>
    </source>
</evidence>
<dbReference type="SUPFAM" id="SSF52540">
    <property type="entry name" value="P-loop containing nucleoside triphosphate hydrolases"/>
    <property type="match status" value="2"/>
</dbReference>
<dbReference type="PROSITE" id="PS00690">
    <property type="entry name" value="DEAH_ATP_HELICASE"/>
    <property type="match status" value="1"/>
</dbReference>
<dbReference type="InterPro" id="IPR038718">
    <property type="entry name" value="SNF2-like_sf"/>
</dbReference>
<feature type="compositionally biased region" description="Polar residues" evidence="11">
    <location>
        <begin position="176"/>
        <end position="191"/>
    </location>
</feature>
<dbReference type="Pfam" id="PF00271">
    <property type="entry name" value="Helicase_C"/>
    <property type="match status" value="1"/>
</dbReference>
<dbReference type="SUPFAM" id="SSF57850">
    <property type="entry name" value="RING/U-box"/>
    <property type="match status" value="1"/>
</dbReference>
<reference evidence="15" key="1">
    <citation type="submission" date="2022-07" db="EMBL/GenBank/DDBJ databases">
        <title>Phylogenomic reconstructions and comparative analyses of Kickxellomycotina fungi.</title>
        <authorList>
            <person name="Reynolds N.K."/>
            <person name="Stajich J.E."/>
            <person name="Barry K."/>
            <person name="Grigoriev I.V."/>
            <person name="Crous P."/>
            <person name="Smith M.E."/>
        </authorList>
    </citation>
    <scope>NUCLEOTIDE SEQUENCE</scope>
    <source>
        <strain evidence="15">NBRC 100468</strain>
    </source>
</reference>
<dbReference type="OrthoDB" id="448448at2759"/>
<dbReference type="PROSITE" id="PS51192">
    <property type="entry name" value="HELICASE_ATP_BIND_1"/>
    <property type="match status" value="1"/>
</dbReference>
<dbReference type="InterPro" id="IPR000330">
    <property type="entry name" value="SNF2_N"/>
</dbReference>
<dbReference type="AlphaFoldDB" id="A0A9W8DVV7"/>
<keyword evidence="4" id="KW-0547">Nucleotide-binding</keyword>
<evidence type="ECO:0000313" key="15">
    <source>
        <dbReference type="EMBL" id="KAJ1920409.1"/>
    </source>
</evidence>
<accession>A0A9W8DVV7</accession>
<keyword evidence="16" id="KW-1185">Reference proteome</keyword>
<dbReference type="PANTHER" id="PTHR45626">
    <property type="entry name" value="TRANSCRIPTION TERMINATION FACTOR 2-RELATED"/>
    <property type="match status" value="1"/>
</dbReference>
<dbReference type="GO" id="GO:0008094">
    <property type="term" value="F:ATP-dependent activity, acting on DNA"/>
    <property type="evidence" value="ECO:0007669"/>
    <property type="project" value="TreeGrafter"/>
</dbReference>
<feature type="compositionally biased region" description="Polar residues" evidence="11">
    <location>
        <begin position="320"/>
        <end position="336"/>
    </location>
</feature>
<feature type="domain" description="Helicase C-terminal" evidence="14">
    <location>
        <begin position="925"/>
        <end position="1078"/>
    </location>
</feature>
<evidence type="ECO:0000256" key="3">
    <source>
        <dbReference type="ARBA" id="ARBA00022723"/>
    </source>
</evidence>
<dbReference type="Gene3D" id="3.30.40.10">
    <property type="entry name" value="Zinc/RING finger domain, C3HC4 (zinc finger)"/>
    <property type="match status" value="1"/>
</dbReference>
<sequence>MAITRRHSKRIQAKAVATTVVDATIASPSTDVDDVDGMGLVSVTATPPTPESDQPTSTPKRERRRSKRIPQSAASTLAVGSSSLPATPQSLDTLEKSSTISLSTLVNREDKGDQPSLIESPLSSNKSQHRTPKRPRSQRSLTSVAPPNSNNRRGISDNKASCDDQSIDASSDGEENTINVNGSRKASNASKKQAEVGVVIPVRKIDDEELVPSEFETPGERTRSSAQSKRRRRSAPLTYRTVIKRKAKGKEPAPLSASSSSVSKSTTKRSLTASSSAKQPSSSSSILLISDSGESDGSDSDFCLSPSRPINRRAGRNTIMPPSTSKDSSADTLGSESSHDEYVDEDPKFNAELAKVRCELESKGLSQEDCNAMLSMAVNNRRRTLDARARRLQNKKGSGDKKKELFYVDEDGKKVLGTKPKEMHWEDWITYSLEFNHPMLVGIWEKTKERINKEKTAAEQPKDLKLQLLPFQLESLSWMRKQEVELKGGILADEMGMGKTIQMISLLLSQPRVKPTLVVAPTVALMQWKSEILQHTDALSVYLYYGQQRTKDQDELLKHDVIITTFSVMESVFRKEQYGNRRKGELIKEPSVLHGIKWARVVLDEAHNIKDRSCNTARSAFALNADRKWCLSGTPLQNRVGELYSLIRFLRADPFSYYLCRDCDCKLLSWRFADGNVCTDCNHASTRHICWWNHEILRPIQKYGASGRGLAAYSKLGTLLDLFMLRRTKNERAADLGLPPRVVVTRRDYFNPEEEDLYVSLFTNTQRQFSTYAEHGTVLNNYANIFELITKMRLAVNHPDLLTYKLKQQNLMQDSESLVCAICNEEAEDPIISKCKHIFCREDIRQYLETHISSNPKCPHCFADLTIDLSQMTYELPGKNPESSLSNSLASRYGEDASLTTPQTTIYRKSIVNHIDMARWRSSTKIEALVEELSKLRRSDATIKSIVFSQFVNFLDLVQWRLNRTGFSVCRLDGRMSPMQRDAVIKTFMTRPEYTVFLVSLKAGGVALNLIEASHVFICDPWWNPAVEDQAMDRIHRLGQRRPIKTTKLIVENSIESRIIELQKKKQDLFRSTIGKDSAALARLSEEDLQFLFTS</sequence>
<dbReference type="SMART" id="SM00490">
    <property type="entry name" value="HELICc"/>
    <property type="match status" value="1"/>
</dbReference>
<name>A0A9W8DVV7_9FUNG</name>
<feature type="compositionally biased region" description="Polar residues" evidence="11">
    <location>
        <begin position="138"/>
        <end position="153"/>
    </location>
</feature>
<keyword evidence="8" id="KW-0862">Zinc</keyword>
<evidence type="ECO:0000256" key="10">
    <source>
        <dbReference type="PROSITE-ProRule" id="PRU00175"/>
    </source>
</evidence>
<protein>
    <submittedName>
        <fullName evidence="15">DNA repair protein rad16</fullName>
    </submittedName>
</protein>
<dbReference type="PROSITE" id="PS50089">
    <property type="entry name" value="ZF_RING_2"/>
    <property type="match status" value="1"/>
</dbReference>
<dbReference type="SMART" id="SM00487">
    <property type="entry name" value="DEXDc"/>
    <property type="match status" value="1"/>
</dbReference>
<dbReference type="InterPro" id="IPR027417">
    <property type="entry name" value="P-loop_NTPase"/>
</dbReference>
<comment type="subcellular location">
    <subcellularLocation>
        <location evidence="1">Nucleus</location>
    </subcellularLocation>
</comment>
<keyword evidence="6" id="KW-0378">Hydrolase</keyword>
<dbReference type="Proteomes" id="UP001150538">
    <property type="component" value="Unassembled WGS sequence"/>
</dbReference>
<dbReference type="InterPro" id="IPR013083">
    <property type="entry name" value="Znf_RING/FYVE/PHD"/>
</dbReference>
<evidence type="ECO:0000256" key="4">
    <source>
        <dbReference type="ARBA" id="ARBA00022741"/>
    </source>
</evidence>
<dbReference type="PANTHER" id="PTHR45626:SF12">
    <property type="entry name" value="DNA REPAIR PROTEIN RAD16"/>
    <property type="match status" value="1"/>
</dbReference>
<dbReference type="PROSITE" id="PS51194">
    <property type="entry name" value="HELICASE_CTER"/>
    <property type="match status" value="1"/>
</dbReference>